<dbReference type="GO" id="GO:0005737">
    <property type="term" value="C:cytoplasm"/>
    <property type="evidence" value="ECO:0007669"/>
    <property type="project" value="TreeGrafter"/>
</dbReference>
<feature type="transmembrane region" description="Helical" evidence="2">
    <location>
        <begin position="1256"/>
        <end position="1277"/>
    </location>
</feature>
<keyword evidence="2" id="KW-0812">Transmembrane</keyword>
<dbReference type="PANTHER" id="PTHR16453:SF9">
    <property type="entry name" value="GATOR COMPLEX PROTEIN MIOS"/>
    <property type="match status" value="1"/>
</dbReference>
<protein>
    <recommendedName>
        <fullName evidence="3">MIOS-like alpha-solenoid domain-containing protein</fullName>
    </recommendedName>
</protein>
<feature type="region of interest" description="Disordered" evidence="1">
    <location>
        <begin position="947"/>
        <end position="1001"/>
    </location>
</feature>
<name>A0A177EUB1_9EURO</name>
<gene>
    <name evidence="4" type="ORF">AYO21_10287</name>
</gene>
<evidence type="ECO:0000256" key="1">
    <source>
        <dbReference type="SAM" id="MobiDB-lite"/>
    </source>
</evidence>
<keyword evidence="5" id="KW-1185">Reference proteome</keyword>
<dbReference type="Pfam" id="PF21719">
    <property type="entry name" value="MIOS_a-sol"/>
    <property type="match status" value="1"/>
</dbReference>
<dbReference type="InterPro" id="IPR036322">
    <property type="entry name" value="WD40_repeat_dom_sf"/>
</dbReference>
<organism evidence="4 5">
    <name type="scientific">Fonsecaea monophora</name>
    <dbReference type="NCBI Taxonomy" id="254056"/>
    <lineage>
        <taxon>Eukaryota</taxon>
        <taxon>Fungi</taxon>
        <taxon>Dikarya</taxon>
        <taxon>Ascomycota</taxon>
        <taxon>Pezizomycotina</taxon>
        <taxon>Eurotiomycetes</taxon>
        <taxon>Chaetothyriomycetidae</taxon>
        <taxon>Chaetothyriales</taxon>
        <taxon>Herpotrichiellaceae</taxon>
        <taxon>Fonsecaea</taxon>
    </lineage>
</organism>
<feature type="transmembrane region" description="Helical" evidence="2">
    <location>
        <begin position="1314"/>
        <end position="1337"/>
    </location>
</feature>
<dbReference type="InterPro" id="IPR037593">
    <property type="entry name" value="MIOS/Sea4"/>
</dbReference>
<evidence type="ECO:0000256" key="2">
    <source>
        <dbReference type="SAM" id="Phobius"/>
    </source>
</evidence>
<feature type="transmembrane region" description="Helical" evidence="2">
    <location>
        <begin position="1223"/>
        <end position="1244"/>
    </location>
</feature>
<feature type="domain" description="MIOS-like alpha-solenoid" evidence="3">
    <location>
        <begin position="485"/>
        <end position="725"/>
    </location>
</feature>
<sequence>MEAAIRFSQNSFPANPQRFLYVDVVGRSFKLCNVTKQSKRVFEYEAIHTTTKVPAFRAFDWHPVNEDLVVVGQAGGEATLLNIAEGQQDSLSFQVRSQRLCNAVALNSQNFLAAGLDKVRTDFCLNIWDFNQGLPTAGSTGFSKNHSEPLHKLASGEPITSLKFFQDDPSLLVAGVKGQFVRLYDLREPSIGNGLQFATRCVHNLAIDWLDQNYFASCYPSNDPSICVWDRRMITRLNTPQLGFTGGSHSENRQPELSLELKSVVESPGTVWSVRFSKAERGCLGVLSSTGHLKVYKLGKDFSSQTYRVENDGRQDLSWETSTPQEIFLERAQDLERPYASAAAPKNEKSRIVSFDFTTATTNMRQSKILTLDGRGEVKLIYPSPPPGPSPLCSAGYLCKGSHFIERLTTSTPEPGTAIDQVRRRAQPRNILRQNFKQSRQNRTIAETKRMSSLDDQAWHADLGFYERDVPLPDLVTLTSIQRLRCEAGYLLNPSKNKAIVSDSHWLQSFWAWVERAAKISRNGNMAHDNFDLSYIGVYGLWMEDIDPKHRMLGQSPNKLGKTIENLVHRLNIPGISKTTTEYTANRQLCLYSAGLAWSSDELKSIVKRLVTKNQHTKAAALALFAVDRKLAYKALRDKTANQSHKMLAMAIAGSFKKARNEDTGASSPGESDAQDDWADTISSLADELTDPYARAILAYVKTGDWSNVVAEESLPLKYRVCIALRHYDDSRLTKYISDTTKEALAAGDIEGVVLTGTATQAAFDLMSGYVQRFGDLQTAVLALCSTIPRYLDDETVLRKFDGWKDAYRHMMNSWNLKFDRVRFDIACHNAARDEGGRPLIPPAKQQVRLVCGFCAQSIAHLAGADGESVSGHKVMDTARHPLTKEKAAAVGIVCPKCERHLPRCGVCDLWLGEPDGSYLPWSGSQLPSKHDAGKASLDLSSSIAGSVQTTLGPDTTLGPNIKGSSPRQKNSVPVNSKVSTSESSTKTTVPTSPAPSKTVDSVPDIMVAAPEGSGHGQGPDGEMKKVEAARKWDSAMSRFTNASIMMATRTRISMNAASARNGVGYFFAIVFVALSLLAVYMLRIATIMSGVTDKMEYITTNSQFTEHSLELRTMYTGIAPLDKGLSLLVAAFMNGAAGWDRGFLMFMMYFLFSFFPIVAIWAIESCRERNGLALTRFIYALFYQTVGGAIIIPIYYLAYLYDTSSNQYWAKLRRVPLPYAKALPPAVIIGYLIPTVLMFLPYSTAHNLWTTQTMVAFWQPCPWYVNALLWLLPTFYSGRHAASQPSNAQAHQATQPKPDHASGHDDVKYLNRVYLVSFAVAALSHVAVAVTCLVSSDPEHSFQHMFLPPSSSTSSSSTTAESDPKQLSLVQGMHAIFQADYWIIFAASLVWAYLAIWDLKRLGLTRDVNLATAFLAMLLGCLLVGPAATVTMVWWWREGVLVAAEHA</sequence>
<feature type="compositionally biased region" description="Polar residues" evidence="1">
    <location>
        <begin position="963"/>
        <end position="975"/>
    </location>
</feature>
<proteinExistence type="predicted"/>
<dbReference type="GO" id="GO:1904263">
    <property type="term" value="P:positive regulation of TORC1 signaling"/>
    <property type="evidence" value="ECO:0007669"/>
    <property type="project" value="TreeGrafter"/>
</dbReference>
<dbReference type="InterPro" id="IPR001680">
    <property type="entry name" value="WD40_rpt"/>
</dbReference>
<dbReference type="RefSeq" id="XP_022507500.1">
    <property type="nucleotide sequence ID" value="XM_022660209.1"/>
</dbReference>
<dbReference type="InterPro" id="IPR049092">
    <property type="entry name" value="MIOS_a-sol"/>
</dbReference>
<feature type="transmembrane region" description="Helical" evidence="2">
    <location>
        <begin position="1179"/>
        <end position="1202"/>
    </location>
</feature>
<keyword evidence="2" id="KW-0472">Membrane</keyword>
<reference evidence="4 5" key="1">
    <citation type="submission" date="2016-03" db="EMBL/GenBank/DDBJ databases">
        <title>Draft genome sequence of the Fonsecaea monophora CBS 269.37.</title>
        <authorList>
            <person name="Bombassaro A."/>
            <person name="Vinicius W.A."/>
            <person name="De Hoog S."/>
            <person name="Sun J."/>
            <person name="Souza E.M."/>
            <person name="Raittz R.T."/>
            <person name="Costa F."/>
            <person name="Leao A.C."/>
            <person name="Tadra-Sfeir M.Z."/>
            <person name="Baura V."/>
            <person name="Balsanelli E."/>
            <person name="Pedrosa F.O."/>
            <person name="Moreno L.F."/>
            <person name="Steffens M.B."/>
            <person name="Xi L."/>
            <person name="Bocca A.L."/>
            <person name="Felipe M.S."/>
            <person name="Teixeira M."/>
            <person name="Telles Filho F.Q."/>
            <person name="Azevedo C.M."/>
            <person name="Gomes R."/>
            <person name="Vicente V.A."/>
        </authorList>
    </citation>
    <scope>NUCLEOTIDE SEQUENCE [LARGE SCALE GENOMIC DNA]</scope>
    <source>
        <strain evidence="4 5">CBS 269.37</strain>
    </source>
</reference>
<evidence type="ECO:0000259" key="3">
    <source>
        <dbReference type="Pfam" id="PF21719"/>
    </source>
</evidence>
<evidence type="ECO:0000313" key="5">
    <source>
        <dbReference type="Proteomes" id="UP000077002"/>
    </source>
</evidence>
<dbReference type="SMART" id="SM00320">
    <property type="entry name" value="WD40"/>
    <property type="match status" value="3"/>
</dbReference>
<dbReference type="GeneID" id="34605410"/>
<dbReference type="SUPFAM" id="SSF50978">
    <property type="entry name" value="WD40 repeat-like"/>
    <property type="match status" value="1"/>
</dbReference>
<dbReference type="Proteomes" id="UP000077002">
    <property type="component" value="Unassembled WGS sequence"/>
</dbReference>
<feature type="transmembrane region" description="Helical" evidence="2">
    <location>
        <begin position="1412"/>
        <end position="1437"/>
    </location>
</feature>
<comment type="caution">
    <text evidence="4">The sequence shown here is derived from an EMBL/GenBank/DDBJ whole genome shotgun (WGS) entry which is preliminary data.</text>
</comment>
<feature type="compositionally biased region" description="Low complexity" evidence="1">
    <location>
        <begin position="977"/>
        <end position="1000"/>
    </location>
</feature>
<dbReference type="PANTHER" id="PTHR16453">
    <property type="entry name" value="WD40 DOMAIN-CONTAINING PROTEIN MIO FAMILY MEMBER"/>
    <property type="match status" value="1"/>
</dbReference>
<feature type="transmembrane region" description="Helical" evidence="2">
    <location>
        <begin position="1144"/>
        <end position="1164"/>
    </location>
</feature>
<evidence type="ECO:0000313" key="4">
    <source>
        <dbReference type="EMBL" id="OAG35548.1"/>
    </source>
</evidence>
<dbReference type="Pfam" id="PF21720">
    <property type="entry name" value="MIOS_WD40"/>
    <property type="match status" value="1"/>
</dbReference>
<dbReference type="InterPro" id="IPR015943">
    <property type="entry name" value="WD40/YVTN_repeat-like_dom_sf"/>
</dbReference>
<dbReference type="EMBL" id="LVKK01000115">
    <property type="protein sequence ID" value="OAG35548.1"/>
    <property type="molecule type" value="Genomic_DNA"/>
</dbReference>
<accession>A0A177EUB1</accession>
<dbReference type="OrthoDB" id="341486at2759"/>
<feature type="transmembrane region" description="Helical" evidence="2">
    <location>
        <begin position="1382"/>
        <end position="1400"/>
    </location>
</feature>
<keyword evidence="2" id="KW-1133">Transmembrane helix</keyword>
<feature type="transmembrane region" description="Helical" evidence="2">
    <location>
        <begin position="1064"/>
        <end position="1086"/>
    </location>
</feature>
<dbReference type="Gene3D" id="2.130.10.10">
    <property type="entry name" value="YVTN repeat-like/Quinoprotein amine dehydrogenase"/>
    <property type="match status" value="1"/>
</dbReference>